<dbReference type="GO" id="GO:0009451">
    <property type="term" value="P:RNA modification"/>
    <property type="evidence" value="ECO:0007669"/>
    <property type="project" value="InterPro"/>
</dbReference>
<dbReference type="GO" id="GO:0003723">
    <property type="term" value="F:RNA binding"/>
    <property type="evidence" value="ECO:0007669"/>
    <property type="project" value="InterPro"/>
</dbReference>
<dbReference type="PANTHER" id="PTHR47926:SF446">
    <property type="entry name" value="PENTACOTRIPEPTIDE-REPEAT REGION OF PRORP DOMAIN-CONTAINING PROTEIN"/>
    <property type="match status" value="1"/>
</dbReference>
<feature type="repeat" description="PPR" evidence="3">
    <location>
        <begin position="285"/>
        <end position="319"/>
    </location>
</feature>
<dbReference type="RefSeq" id="XP_039114755.1">
    <property type="nucleotide sequence ID" value="XM_039258821.1"/>
</dbReference>
<dbReference type="Gene3D" id="1.25.40.10">
    <property type="entry name" value="Tetratricopeptide repeat domain"/>
    <property type="match status" value="4"/>
</dbReference>
<dbReference type="FunFam" id="1.25.40.10:FF:000344">
    <property type="entry name" value="Pentatricopeptide repeat-containing protein"/>
    <property type="match status" value="1"/>
</dbReference>
<reference evidence="6 7" key="1">
    <citation type="submission" date="2025-04" db="UniProtKB">
        <authorList>
            <consortium name="RefSeq"/>
        </authorList>
    </citation>
    <scope>IDENTIFICATION</scope>
</reference>
<evidence type="ECO:0000313" key="5">
    <source>
        <dbReference type="Proteomes" id="UP001515500"/>
    </source>
</evidence>
<evidence type="ECO:0000256" key="3">
    <source>
        <dbReference type="PROSITE-ProRule" id="PRU00708"/>
    </source>
</evidence>
<evidence type="ECO:0000313" key="6">
    <source>
        <dbReference type="RefSeq" id="XP_039114754.1"/>
    </source>
</evidence>
<dbReference type="PROSITE" id="PS51375">
    <property type="entry name" value="PPR"/>
    <property type="match status" value="4"/>
</dbReference>
<dbReference type="InterPro" id="IPR046848">
    <property type="entry name" value="E_motif"/>
</dbReference>
<dbReference type="SUPFAM" id="SSF48452">
    <property type="entry name" value="TPR-like"/>
    <property type="match status" value="1"/>
</dbReference>
<dbReference type="AlphaFoldDB" id="A0AB40AIV3"/>
<dbReference type="Proteomes" id="UP001515500">
    <property type="component" value="Chromosome 19"/>
</dbReference>
<dbReference type="RefSeq" id="XP_039114754.1">
    <property type="nucleotide sequence ID" value="XM_039258820.1"/>
</dbReference>
<dbReference type="Pfam" id="PF13041">
    <property type="entry name" value="PPR_2"/>
    <property type="match status" value="3"/>
</dbReference>
<keyword evidence="2" id="KW-0677">Repeat</keyword>
<dbReference type="InterPro" id="IPR032867">
    <property type="entry name" value="DYW_dom"/>
</dbReference>
<feature type="domain" description="DYW" evidence="4">
    <location>
        <begin position="601"/>
        <end position="693"/>
    </location>
</feature>
<accession>A0AB40AIV3</accession>
<dbReference type="PANTHER" id="PTHR47926">
    <property type="entry name" value="PENTATRICOPEPTIDE REPEAT-CONTAINING PROTEIN"/>
    <property type="match status" value="1"/>
</dbReference>
<dbReference type="GeneID" id="120250062"/>
<dbReference type="Pfam" id="PF20430">
    <property type="entry name" value="Eplus_motif"/>
    <property type="match status" value="1"/>
</dbReference>
<dbReference type="GO" id="GO:0008270">
    <property type="term" value="F:zinc ion binding"/>
    <property type="evidence" value="ECO:0007669"/>
    <property type="project" value="InterPro"/>
</dbReference>
<dbReference type="Pfam" id="PF14432">
    <property type="entry name" value="DYW_deaminase"/>
    <property type="match status" value="1"/>
</dbReference>
<dbReference type="FunFam" id="1.25.40.10:FF:000450">
    <property type="entry name" value="Putative pentatricopeptide repeat-containing protein"/>
    <property type="match status" value="1"/>
</dbReference>
<dbReference type="Pfam" id="PF01535">
    <property type="entry name" value="PPR"/>
    <property type="match status" value="3"/>
</dbReference>
<sequence length="693" mass="77396">MAAILTQHAPTPQILLLTQASELTNLLLQGCHSIKHLKLIHARLIRIALSDDPYLLNSLLRSALASGHLAHARLIFSSIPHPNVVLFNTMIRGLVSADLMPDTIRLYSDMRLTGLLPNKFTFPFVLKACARLLDLDMGRRIHTHVLKSGLELDVFVNTSLVCLYAKCGRLADGRFLFDEMPVRNVVSWTAIITGYMDNGRLEEALELFRKSLAMDLRPDSFTLVRVLTACSQLGDLRTGQWIHQYIEEKGMHKNVFVDTSLIDMYTKCGSMDSAQRIFDSMAEKDVVSWSAMIGGYSSNGLPQEALKLFFQMQSAHVRPDCYTMVGVLSACARLGALELGQQASHLMDMNEFLSNPVLGTALIDMYAKCGSVTKAWAIFEGMMERDLIVWNAMISGLAMTGHGKVSFGLFSKMVKLGFRPDGNTFIGILCSCTHTGLVEDGRLYFYSMTQVYGLTPRIEHYGCLIDLLGRAGLLVEARQLIKDMPMEANAVVWGALLGGCKIHRDAQLAEEVLKQLIKLEPHNSGNYVLLSNIYSASGRWDDAARLRSHMVVKGIQKVPGCTWVELNGVVHEFRVGDKSHPLSEKIYSKLDELGKQLKALGYMPTTEVVLFDIEEEEKEYSLGYHSEKLAIAFGLISLGPEDTIRVVKNLRVCNDCHAAIKLISKLTGREIIVRDNNRFHCFKEGFCSCNDYW</sequence>
<evidence type="ECO:0000313" key="7">
    <source>
        <dbReference type="RefSeq" id="XP_039114755.1"/>
    </source>
</evidence>
<organism evidence="5 6">
    <name type="scientific">Dioscorea cayennensis subsp. rotundata</name>
    <name type="common">White Guinea yam</name>
    <name type="synonym">Dioscorea rotundata</name>
    <dbReference type="NCBI Taxonomy" id="55577"/>
    <lineage>
        <taxon>Eukaryota</taxon>
        <taxon>Viridiplantae</taxon>
        <taxon>Streptophyta</taxon>
        <taxon>Embryophyta</taxon>
        <taxon>Tracheophyta</taxon>
        <taxon>Spermatophyta</taxon>
        <taxon>Magnoliopsida</taxon>
        <taxon>Liliopsida</taxon>
        <taxon>Dioscoreales</taxon>
        <taxon>Dioscoreaceae</taxon>
        <taxon>Dioscorea</taxon>
    </lineage>
</organism>
<evidence type="ECO:0000256" key="2">
    <source>
        <dbReference type="ARBA" id="ARBA00022737"/>
    </source>
</evidence>
<dbReference type="FunFam" id="1.25.40.10:FF:002148">
    <property type="entry name" value="Pentatricopeptide repeat-containing protein At2g29760, chloroplastic"/>
    <property type="match status" value="1"/>
</dbReference>
<gene>
    <name evidence="6 7" type="primary">LOC120250062</name>
</gene>
<feature type="repeat" description="PPR" evidence="3">
    <location>
        <begin position="184"/>
        <end position="218"/>
    </location>
</feature>
<evidence type="ECO:0000256" key="1">
    <source>
        <dbReference type="ARBA" id="ARBA00006643"/>
    </source>
</evidence>
<keyword evidence="5" id="KW-1185">Reference proteome</keyword>
<feature type="repeat" description="PPR" evidence="3">
    <location>
        <begin position="83"/>
        <end position="117"/>
    </location>
</feature>
<protein>
    <submittedName>
        <fullName evidence="6 7">Pentatricopeptide repeat-containing protein At3g08820</fullName>
    </submittedName>
</protein>
<proteinExistence type="inferred from homology"/>
<dbReference type="Pfam" id="PF20431">
    <property type="entry name" value="E_motif"/>
    <property type="match status" value="1"/>
</dbReference>
<dbReference type="InterPro" id="IPR046849">
    <property type="entry name" value="E2_motif"/>
</dbReference>
<comment type="similarity">
    <text evidence="1">Belongs to the PPR family. PCMP-H subfamily.</text>
</comment>
<dbReference type="InterPro" id="IPR011990">
    <property type="entry name" value="TPR-like_helical_dom_sf"/>
</dbReference>
<evidence type="ECO:0000259" key="4">
    <source>
        <dbReference type="Pfam" id="PF14432"/>
    </source>
</evidence>
<dbReference type="InterPro" id="IPR002885">
    <property type="entry name" value="PPR_rpt"/>
</dbReference>
<dbReference type="InterPro" id="IPR046960">
    <property type="entry name" value="PPR_At4g14850-like_plant"/>
</dbReference>
<name>A0AB40AIV3_DIOCR</name>
<feature type="repeat" description="PPR" evidence="3">
    <location>
        <begin position="386"/>
        <end position="420"/>
    </location>
</feature>
<dbReference type="NCBIfam" id="TIGR00756">
    <property type="entry name" value="PPR"/>
    <property type="match status" value="5"/>
</dbReference>